<dbReference type="InterPro" id="IPR011990">
    <property type="entry name" value="TPR-like_helical_dom_sf"/>
</dbReference>
<organism evidence="8 9">
    <name type="scientific">Streptomyces pilosus</name>
    <dbReference type="NCBI Taxonomy" id="28893"/>
    <lineage>
        <taxon>Bacteria</taxon>
        <taxon>Bacillati</taxon>
        <taxon>Actinomycetota</taxon>
        <taxon>Actinomycetes</taxon>
        <taxon>Kitasatosporales</taxon>
        <taxon>Streptomycetaceae</taxon>
        <taxon>Streptomyces</taxon>
    </lineage>
</organism>
<dbReference type="InterPro" id="IPR051677">
    <property type="entry name" value="AfsR-DnrI-RedD_regulator"/>
</dbReference>
<evidence type="ECO:0000313" key="8">
    <source>
        <dbReference type="EMBL" id="GGR06362.1"/>
    </source>
</evidence>
<dbReference type="InterPro" id="IPR001867">
    <property type="entry name" value="OmpR/PhoB-type_DNA-bd"/>
</dbReference>
<dbReference type="CDD" id="cd15831">
    <property type="entry name" value="BTAD"/>
    <property type="match status" value="1"/>
</dbReference>
<feature type="domain" description="OmpR/PhoB-type" evidence="7">
    <location>
        <begin position="1"/>
        <end position="97"/>
    </location>
</feature>
<keyword evidence="9" id="KW-1185">Reference proteome</keyword>
<dbReference type="InterPro" id="IPR027417">
    <property type="entry name" value="P-loop_NTPase"/>
</dbReference>
<evidence type="ECO:0000259" key="7">
    <source>
        <dbReference type="PROSITE" id="PS51755"/>
    </source>
</evidence>
<dbReference type="GO" id="GO:0003677">
    <property type="term" value="F:DNA binding"/>
    <property type="evidence" value="ECO:0007669"/>
    <property type="project" value="UniProtKB-UniRule"/>
</dbReference>
<dbReference type="SUPFAM" id="SSF48452">
    <property type="entry name" value="TPR-like"/>
    <property type="match status" value="1"/>
</dbReference>
<evidence type="ECO:0000256" key="4">
    <source>
        <dbReference type="ARBA" id="ARBA00023125"/>
    </source>
</evidence>
<evidence type="ECO:0000256" key="1">
    <source>
        <dbReference type="ARBA" id="ARBA00005820"/>
    </source>
</evidence>
<dbReference type="AlphaFoldDB" id="A0A918F4A2"/>
<dbReference type="FunFam" id="1.25.40.10:FF:000222">
    <property type="entry name" value="SARP family transcriptional regulator"/>
    <property type="match status" value="1"/>
</dbReference>
<keyword evidence="2" id="KW-0902">Two-component regulatory system</keyword>
<dbReference type="Proteomes" id="UP000656732">
    <property type="component" value="Unassembled WGS sequence"/>
</dbReference>
<evidence type="ECO:0000256" key="5">
    <source>
        <dbReference type="ARBA" id="ARBA00023163"/>
    </source>
</evidence>
<dbReference type="EMBL" id="BMTU01000019">
    <property type="protein sequence ID" value="GGR06362.1"/>
    <property type="molecule type" value="Genomic_DNA"/>
</dbReference>
<dbReference type="SMART" id="SM01043">
    <property type="entry name" value="BTAD"/>
    <property type="match status" value="1"/>
</dbReference>
<dbReference type="Gene3D" id="1.25.40.10">
    <property type="entry name" value="Tetratricopeptide repeat domain"/>
    <property type="match status" value="1"/>
</dbReference>
<evidence type="ECO:0000256" key="3">
    <source>
        <dbReference type="ARBA" id="ARBA00023015"/>
    </source>
</evidence>
<comment type="similarity">
    <text evidence="1">Belongs to the AfsR/DnrI/RedD regulatory family.</text>
</comment>
<keyword evidence="5" id="KW-0804">Transcription</keyword>
<accession>A0A918F4A2</accession>
<reference evidence="8" key="2">
    <citation type="submission" date="2020-09" db="EMBL/GenBank/DDBJ databases">
        <authorList>
            <person name="Sun Q."/>
            <person name="Ohkuma M."/>
        </authorList>
    </citation>
    <scope>NUCLEOTIDE SEQUENCE</scope>
    <source>
        <strain evidence="8">JCM 4403</strain>
    </source>
</reference>
<dbReference type="Pfam" id="PF03704">
    <property type="entry name" value="BTAD"/>
    <property type="match status" value="1"/>
</dbReference>
<dbReference type="SUPFAM" id="SSF46894">
    <property type="entry name" value="C-terminal effector domain of the bipartite response regulators"/>
    <property type="match status" value="1"/>
</dbReference>
<keyword evidence="4 6" id="KW-0238">DNA-binding</keyword>
<evidence type="ECO:0000256" key="6">
    <source>
        <dbReference type="PROSITE-ProRule" id="PRU01091"/>
    </source>
</evidence>
<dbReference type="PROSITE" id="PS51755">
    <property type="entry name" value="OMPR_PHOB"/>
    <property type="match status" value="1"/>
</dbReference>
<evidence type="ECO:0000256" key="2">
    <source>
        <dbReference type="ARBA" id="ARBA00023012"/>
    </source>
</evidence>
<keyword evidence="3" id="KW-0805">Transcription regulation</keyword>
<feature type="DNA-binding region" description="OmpR/PhoB-type" evidence="6">
    <location>
        <begin position="1"/>
        <end position="97"/>
    </location>
</feature>
<dbReference type="InterPro" id="IPR036388">
    <property type="entry name" value="WH-like_DNA-bd_sf"/>
</dbReference>
<reference evidence="8" key="1">
    <citation type="journal article" date="2014" name="Int. J. Syst. Evol. Microbiol.">
        <title>Complete genome sequence of Corynebacterium casei LMG S-19264T (=DSM 44701T), isolated from a smear-ripened cheese.</title>
        <authorList>
            <consortium name="US DOE Joint Genome Institute (JGI-PGF)"/>
            <person name="Walter F."/>
            <person name="Albersmeier A."/>
            <person name="Kalinowski J."/>
            <person name="Ruckert C."/>
        </authorList>
    </citation>
    <scope>NUCLEOTIDE SEQUENCE</scope>
    <source>
        <strain evidence="8">JCM 4403</strain>
    </source>
</reference>
<sequence length="699" mass="74577">MWFRMLGPLEVIEDGRSIALGGTKQRATLAYLLLNANRVVPASELLNALWTDGDTPITARKILQNSVWGLRRAFSAHHAGRVADTLVTKAPGYMIQVDPDQVDLQVFHQRITEGRAALQAGLPDKAARALKGALDLWRGRPLADLAEAGFRWPQLTTAANTRLDAIEDYFEAELRCGRHQSALDALESTVEAEPLRERLCGQLMLALYRCGRQADALDVYSRLRTSLIDNLGLEPGRELQSLQQAILNHDTEPAPSWPAAREARAEGVRADDVATPAAAGEPAEPGTEVLDRAERPAGMPPAPGAEAAGRPRIPSTAPAGAHRIVSVLLLRLDFGPTPDDLPAGGADSLRDGTADRVRSLVTAFDGMVIGSLGSTHLAVFDALDSGGNHAWSAVRAAMAIRDELHTAGPSAPLPRPVGEGRGPALHAAVATGEARLRPGGGGSAATGWTVGGEPLEESQLLLGRAGPGEILVCGTTRRMTASAVRYDSAGGLAHAWRAREERTRFPGAQLTLADREVELDVLQALWHRVRHHGTPHVVTILGGPHTGKSQLLEEFERRILNQAIPPRFLSFSLSHPSRTYPPFSEHGTEARMAELAALLDSGAPSGGPAEPRPVVIGIDDLHLTDEPLLDYVDSVCSGTASGPVFVVTTARPGLFRRRPAWGGGTSLMTSLSLDPPALCLRNVLRNAHLGTPDAPDDSY</sequence>
<dbReference type="SUPFAM" id="SSF52540">
    <property type="entry name" value="P-loop containing nucleoside triphosphate hydrolases"/>
    <property type="match status" value="1"/>
</dbReference>
<dbReference type="Gene3D" id="1.10.10.10">
    <property type="entry name" value="Winged helix-like DNA-binding domain superfamily/Winged helix DNA-binding domain"/>
    <property type="match status" value="1"/>
</dbReference>
<dbReference type="PANTHER" id="PTHR35807">
    <property type="entry name" value="TRANSCRIPTIONAL REGULATOR REDD-RELATED"/>
    <property type="match status" value="1"/>
</dbReference>
<protein>
    <recommendedName>
        <fullName evidence="7">OmpR/PhoB-type domain-containing protein</fullName>
    </recommendedName>
</protein>
<proteinExistence type="inferred from homology"/>
<dbReference type="Gene3D" id="3.30.70.1230">
    <property type="entry name" value="Nucleotide cyclase"/>
    <property type="match status" value="1"/>
</dbReference>
<dbReference type="InterPro" id="IPR029787">
    <property type="entry name" value="Nucleotide_cyclase"/>
</dbReference>
<gene>
    <name evidence="8" type="ORF">GCM10010280_62650</name>
</gene>
<dbReference type="PANTHER" id="PTHR35807:SF1">
    <property type="entry name" value="TRANSCRIPTIONAL REGULATOR REDD"/>
    <property type="match status" value="1"/>
</dbReference>
<dbReference type="InterPro" id="IPR005158">
    <property type="entry name" value="BTAD"/>
</dbReference>
<dbReference type="SUPFAM" id="SSF55073">
    <property type="entry name" value="Nucleotide cyclase"/>
    <property type="match status" value="1"/>
</dbReference>
<evidence type="ECO:0000313" key="9">
    <source>
        <dbReference type="Proteomes" id="UP000656732"/>
    </source>
</evidence>
<name>A0A918F4A2_9ACTN</name>
<dbReference type="SMART" id="SM00862">
    <property type="entry name" value="Trans_reg_C"/>
    <property type="match status" value="1"/>
</dbReference>
<comment type="caution">
    <text evidence="8">The sequence shown here is derived from an EMBL/GenBank/DDBJ whole genome shotgun (WGS) entry which is preliminary data.</text>
</comment>
<dbReference type="GO" id="GO:0006355">
    <property type="term" value="P:regulation of DNA-templated transcription"/>
    <property type="evidence" value="ECO:0007669"/>
    <property type="project" value="InterPro"/>
</dbReference>
<dbReference type="InterPro" id="IPR016032">
    <property type="entry name" value="Sig_transdc_resp-reg_C-effctor"/>
</dbReference>
<dbReference type="GO" id="GO:0000160">
    <property type="term" value="P:phosphorelay signal transduction system"/>
    <property type="evidence" value="ECO:0007669"/>
    <property type="project" value="UniProtKB-KW"/>
</dbReference>